<dbReference type="Proteomes" id="UP000245396">
    <property type="component" value="Unassembled WGS sequence"/>
</dbReference>
<dbReference type="SUPFAM" id="SSF54593">
    <property type="entry name" value="Glyoxalase/Bleomycin resistance protein/Dihydroxybiphenyl dioxygenase"/>
    <property type="match status" value="1"/>
</dbReference>
<evidence type="ECO:0000313" key="3">
    <source>
        <dbReference type="Proteomes" id="UP000245396"/>
    </source>
</evidence>
<dbReference type="STRING" id="1192868.GCA_000304395_03991"/>
<keyword evidence="3" id="KW-1185">Reference proteome</keyword>
<dbReference type="Gene3D" id="3.10.180.10">
    <property type="entry name" value="2,3-Dihydroxybiphenyl 1,2-Dioxygenase, domain 1"/>
    <property type="match status" value="1"/>
</dbReference>
<dbReference type="AlphaFoldDB" id="A0A316C9B6"/>
<dbReference type="RefSeq" id="WP_109611736.1">
    <property type="nucleotide sequence ID" value="NZ_QGGG01000002.1"/>
</dbReference>
<sequence length="294" mass="31332">MNTATQRPLDHLVMPTASLGGARERLAALGFTVAPTGIHPFGTENVCVYFSDDTFLESLAAGDRDRMDAAVKAGNAFVARDRQFRARNGQEGFSAAVFATKNADDDHAAFVRAGISAGDRLDFSRPFVDASGKADEASFRLAFAAEADEPEAFFFTCERANVPQVDRSALQAHSNGAQRIAAVVASAADPAGHARFFEAVTNAPSEVFGSKIRIKLPNANIDLLGPDAFANEFGPDIPASGALRLAAVIFGLRDLTQAQRHLAATGIHYHRHGQRLIVPPAPGQGAFFAFEEFS</sequence>
<dbReference type="EMBL" id="QGGG01000002">
    <property type="protein sequence ID" value="PWJ85753.1"/>
    <property type="molecule type" value="Genomic_DNA"/>
</dbReference>
<organism evidence="2 3">
    <name type="scientific">Pseudaminobacter salicylatoxidans</name>
    <dbReference type="NCBI Taxonomy" id="93369"/>
    <lineage>
        <taxon>Bacteria</taxon>
        <taxon>Pseudomonadati</taxon>
        <taxon>Pseudomonadota</taxon>
        <taxon>Alphaproteobacteria</taxon>
        <taxon>Hyphomicrobiales</taxon>
        <taxon>Phyllobacteriaceae</taxon>
        <taxon>Pseudaminobacter</taxon>
    </lineage>
</organism>
<dbReference type="Pfam" id="PF13468">
    <property type="entry name" value="Glyoxalase_3"/>
    <property type="match status" value="1"/>
</dbReference>
<proteinExistence type="predicted"/>
<dbReference type="OrthoDB" id="9812467at2"/>
<evidence type="ECO:0000259" key="1">
    <source>
        <dbReference type="Pfam" id="PF13468"/>
    </source>
</evidence>
<accession>A0A316C9B6</accession>
<comment type="caution">
    <text evidence="2">The sequence shown here is derived from an EMBL/GenBank/DDBJ whole genome shotgun (WGS) entry which is preliminary data.</text>
</comment>
<reference evidence="2 3" key="1">
    <citation type="submission" date="2018-05" db="EMBL/GenBank/DDBJ databases">
        <title>Genomic Encyclopedia of Type Strains, Phase IV (KMG-IV): sequencing the most valuable type-strain genomes for metagenomic binning, comparative biology and taxonomic classification.</title>
        <authorList>
            <person name="Goeker M."/>
        </authorList>
    </citation>
    <scope>NUCLEOTIDE SEQUENCE [LARGE SCALE GENOMIC DNA]</scope>
    <source>
        <strain evidence="2 3">DSM 6986</strain>
    </source>
</reference>
<dbReference type="InterPro" id="IPR029068">
    <property type="entry name" value="Glyas_Bleomycin-R_OHBP_Dase"/>
</dbReference>
<evidence type="ECO:0000313" key="2">
    <source>
        <dbReference type="EMBL" id="PWJ85753.1"/>
    </source>
</evidence>
<gene>
    <name evidence="2" type="ORF">C7441_102199</name>
</gene>
<protein>
    <submittedName>
        <fullName evidence="2">Glyoxalase-like protein</fullName>
    </submittedName>
</protein>
<name>A0A316C9B6_PSESE</name>
<dbReference type="InterPro" id="IPR025870">
    <property type="entry name" value="Glyoxalase-like_dom"/>
</dbReference>
<feature type="domain" description="Glyoxalase-like" evidence="1">
    <location>
        <begin position="9"/>
        <end position="199"/>
    </location>
</feature>